<gene>
    <name evidence="2" type="ORF">PGLA1383_LOCUS5240</name>
</gene>
<feature type="region of interest" description="Disordered" evidence="1">
    <location>
        <begin position="18"/>
        <end position="64"/>
    </location>
</feature>
<proteinExistence type="predicted"/>
<protein>
    <submittedName>
        <fullName evidence="2">Uncharacterized protein</fullName>
    </submittedName>
</protein>
<organism evidence="2 3">
    <name type="scientific">Polarella glacialis</name>
    <name type="common">Dinoflagellate</name>
    <dbReference type="NCBI Taxonomy" id="89957"/>
    <lineage>
        <taxon>Eukaryota</taxon>
        <taxon>Sar</taxon>
        <taxon>Alveolata</taxon>
        <taxon>Dinophyceae</taxon>
        <taxon>Suessiales</taxon>
        <taxon>Suessiaceae</taxon>
        <taxon>Polarella</taxon>
    </lineage>
</organism>
<comment type="caution">
    <text evidence="2">The sequence shown here is derived from an EMBL/GenBank/DDBJ whole genome shotgun (WGS) entry which is preliminary data.</text>
</comment>
<keyword evidence="3" id="KW-1185">Reference proteome</keyword>
<evidence type="ECO:0000256" key="1">
    <source>
        <dbReference type="SAM" id="MobiDB-lite"/>
    </source>
</evidence>
<evidence type="ECO:0000313" key="3">
    <source>
        <dbReference type="Proteomes" id="UP000654075"/>
    </source>
</evidence>
<name>A0A813DCV7_POLGL</name>
<feature type="region of interest" description="Disordered" evidence="1">
    <location>
        <begin position="155"/>
        <end position="179"/>
    </location>
</feature>
<sequence length="283" mass="29861">MVEAPLFCGGAGTFIGGLGQRSDVSRPRPRSSSRRLEILRSGASPTEDLPSPASPRRQPRDAAAAVAVADRQASRAQRRAEVERELCDKLGLSLEQDGAPGTIAEADGRLAVEVCAAAPRVESLRYAPRHQYTPRDKVSAEGLYETLVRPRSALRRGTGLAAETAGPSRPPKPKPHRALATSYEDAGGMSAPTSAEALPTVRRWKSALAPLWPDRGVPEASPRLDLSKTAPACLLTAAEIAAVAKAEEADWSSRSGLELVAFSECGPVPAAPGFGLCLWLSSL</sequence>
<reference evidence="2" key="1">
    <citation type="submission" date="2021-02" db="EMBL/GenBank/DDBJ databases">
        <authorList>
            <person name="Dougan E. K."/>
            <person name="Rhodes N."/>
            <person name="Thang M."/>
            <person name="Chan C."/>
        </authorList>
    </citation>
    <scope>NUCLEOTIDE SEQUENCE</scope>
</reference>
<dbReference type="AlphaFoldDB" id="A0A813DCV7"/>
<dbReference type="EMBL" id="CAJNNV010002027">
    <property type="protein sequence ID" value="CAE8586366.1"/>
    <property type="molecule type" value="Genomic_DNA"/>
</dbReference>
<dbReference type="Proteomes" id="UP000654075">
    <property type="component" value="Unassembled WGS sequence"/>
</dbReference>
<accession>A0A813DCV7</accession>
<evidence type="ECO:0000313" key="2">
    <source>
        <dbReference type="EMBL" id="CAE8586366.1"/>
    </source>
</evidence>